<evidence type="ECO:0000256" key="2">
    <source>
        <dbReference type="ARBA" id="ARBA00022963"/>
    </source>
</evidence>
<proteinExistence type="predicted"/>
<comment type="caution">
    <text evidence="4">Lacks conserved residue(s) required for the propagation of feature annotation.</text>
</comment>
<sequence length="375" mass="42379">MLERHRFSLLLSGGGARAAYQVGVLRAITRLLPRNHSLPFPILCGTSAGAINATALACFASCYHLGVRKLEWVWKNFRTQQVYESEFYPLFSYLLRNQLQNLMSEQIARRPASLLDNQPLRGLLRQALNFNRIDRNIITGHLKAISVTASSYSTNNSISFFQGDDQLADWERAKRRGVRSSLNVEHLMASAAIPLVFPTVKLADEYFGDGSIHQLSPLSTPIHLGAEKILIIGVEQPRPDRKHLLSHYPNNAVVAGHLLDTIFADTLHSDLERLHRINHTLSLLSDKQRQATHLKPVECLALNPAFNVNEIAARHYHHLPWGIRSLMKLLGVRPDSESSLLSYLLFDGRFCQHLMDLGYQDGLNRLDEIRAFLEI</sequence>
<comment type="caution">
    <text evidence="6">The sequence shown here is derived from an EMBL/GenBank/DDBJ whole genome shotgun (WGS) entry which is preliminary data.</text>
</comment>
<feature type="domain" description="PNPLA" evidence="5">
    <location>
        <begin position="9"/>
        <end position="226"/>
    </location>
</feature>
<dbReference type="RefSeq" id="WP_206572982.1">
    <property type="nucleotide sequence ID" value="NZ_JAFKCV010000003.1"/>
</dbReference>
<name>A0A939IQW9_9ALTE</name>
<gene>
    <name evidence="6" type="ORF">J0A66_06455</name>
</gene>
<evidence type="ECO:0000259" key="5">
    <source>
        <dbReference type="PROSITE" id="PS51635"/>
    </source>
</evidence>
<dbReference type="InterPro" id="IPR050301">
    <property type="entry name" value="NTE"/>
</dbReference>
<keyword evidence="1 4" id="KW-0378">Hydrolase</keyword>
<keyword evidence="3 4" id="KW-0443">Lipid metabolism</keyword>
<dbReference type="PANTHER" id="PTHR14226">
    <property type="entry name" value="NEUROPATHY TARGET ESTERASE/SWISS CHEESE D.MELANOGASTER"/>
    <property type="match status" value="1"/>
</dbReference>
<evidence type="ECO:0000256" key="3">
    <source>
        <dbReference type="ARBA" id="ARBA00023098"/>
    </source>
</evidence>
<evidence type="ECO:0000313" key="6">
    <source>
        <dbReference type="EMBL" id="MBN7824866.1"/>
    </source>
</evidence>
<feature type="short sequence motif" description="GXSXG" evidence="4">
    <location>
        <begin position="45"/>
        <end position="49"/>
    </location>
</feature>
<reference evidence="6" key="1">
    <citation type="submission" date="2021-03" db="EMBL/GenBank/DDBJ databases">
        <title>novel species isolated from a fishpond in China.</title>
        <authorList>
            <person name="Lu H."/>
            <person name="Cai Z."/>
        </authorList>
    </citation>
    <scope>NUCLEOTIDE SEQUENCE</scope>
    <source>
        <strain evidence="6">JCM 30855</strain>
    </source>
</reference>
<dbReference type="GO" id="GO:0016787">
    <property type="term" value="F:hydrolase activity"/>
    <property type="evidence" value="ECO:0007669"/>
    <property type="project" value="UniProtKB-UniRule"/>
</dbReference>
<feature type="active site" description="Proton acceptor" evidence="4">
    <location>
        <position position="209"/>
    </location>
</feature>
<dbReference type="EMBL" id="JAFKCV010000003">
    <property type="protein sequence ID" value="MBN7824866.1"/>
    <property type="molecule type" value="Genomic_DNA"/>
</dbReference>
<accession>A0A939IQW9</accession>
<feature type="active site" description="Nucleophile" evidence="4">
    <location>
        <position position="47"/>
    </location>
</feature>
<dbReference type="AlphaFoldDB" id="A0A939IQW9"/>
<dbReference type="PANTHER" id="PTHR14226:SF57">
    <property type="entry name" value="BLR7027 PROTEIN"/>
    <property type="match status" value="1"/>
</dbReference>
<dbReference type="Proteomes" id="UP000664654">
    <property type="component" value="Unassembled WGS sequence"/>
</dbReference>
<keyword evidence="2 4" id="KW-0442">Lipid degradation</keyword>
<dbReference type="Pfam" id="PF01734">
    <property type="entry name" value="Patatin"/>
    <property type="match status" value="1"/>
</dbReference>
<keyword evidence="7" id="KW-1185">Reference proteome</keyword>
<dbReference type="Gene3D" id="3.40.1090.10">
    <property type="entry name" value="Cytosolic phospholipase A2 catalytic domain"/>
    <property type="match status" value="1"/>
</dbReference>
<dbReference type="SUPFAM" id="SSF52151">
    <property type="entry name" value="FabD/lysophospholipase-like"/>
    <property type="match status" value="1"/>
</dbReference>
<dbReference type="InterPro" id="IPR016035">
    <property type="entry name" value="Acyl_Trfase/lysoPLipase"/>
</dbReference>
<protein>
    <submittedName>
        <fullName evidence="6">Patatin-like phospholipase family protein</fullName>
    </submittedName>
</protein>
<evidence type="ECO:0000256" key="4">
    <source>
        <dbReference type="PROSITE-ProRule" id="PRU01161"/>
    </source>
</evidence>
<evidence type="ECO:0000256" key="1">
    <source>
        <dbReference type="ARBA" id="ARBA00022801"/>
    </source>
</evidence>
<dbReference type="GO" id="GO:0016042">
    <property type="term" value="P:lipid catabolic process"/>
    <property type="evidence" value="ECO:0007669"/>
    <property type="project" value="UniProtKB-UniRule"/>
</dbReference>
<dbReference type="PROSITE" id="PS51635">
    <property type="entry name" value="PNPLA"/>
    <property type="match status" value="1"/>
</dbReference>
<evidence type="ECO:0000313" key="7">
    <source>
        <dbReference type="Proteomes" id="UP000664654"/>
    </source>
</evidence>
<dbReference type="InterPro" id="IPR002641">
    <property type="entry name" value="PNPLA_dom"/>
</dbReference>
<dbReference type="CDD" id="cd07209">
    <property type="entry name" value="Pat_hypo_Ecoli_Z1214_like"/>
    <property type="match status" value="1"/>
</dbReference>
<organism evidence="6 7">
    <name type="scientific">Bowmanella dokdonensis</name>
    <dbReference type="NCBI Taxonomy" id="751969"/>
    <lineage>
        <taxon>Bacteria</taxon>
        <taxon>Pseudomonadati</taxon>
        <taxon>Pseudomonadota</taxon>
        <taxon>Gammaproteobacteria</taxon>
        <taxon>Alteromonadales</taxon>
        <taxon>Alteromonadaceae</taxon>
        <taxon>Bowmanella</taxon>
    </lineage>
</organism>